<accession>A0AAD4L3I8</accession>
<keyword evidence="2" id="KW-1185">Reference proteome</keyword>
<gene>
    <name evidence="1" type="ORF">EDB92DRAFT_1807081</name>
</gene>
<dbReference type="AlphaFoldDB" id="A0AAD4L3I8"/>
<protein>
    <submittedName>
        <fullName evidence="1">Uncharacterized protein</fullName>
    </submittedName>
</protein>
<evidence type="ECO:0000313" key="1">
    <source>
        <dbReference type="EMBL" id="KAH8978787.1"/>
    </source>
</evidence>
<name>A0AAD4L3I8_9AGAM</name>
<dbReference type="Proteomes" id="UP001201163">
    <property type="component" value="Unassembled WGS sequence"/>
</dbReference>
<proteinExistence type="predicted"/>
<organism evidence="1 2">
    <name type="scientific">Lactarius akahatsu</name>
    <dbReference type="NCBI Taxonomy" id="416441"/>
    <lineage>
        <taxon>Eukaryota</taxon>
        <taxon>Fungi</taxon>
        <taxon>Dikarya</taxon>
        <taxon>Basidiomycota</taxon>
        <taxon>Agaricomycotina</taxon>
        <taxon>Agaricomycetes</taxon>
        <taxon>Russulales</taxon>
        <taxon>Russulaceae</taxon>
        <taxon>Lactarius</taxon>
    </lineage>
</organism>
<comment type="caution">
    <text evidence="1">The sequence shown here is derived from an EMBL/GenBank/DDBJ whole genome shotgun (WGS) entry which is preliminary data.</text>
</comment>
<sequence length="263" mass="29945">MPRIVDDPTWATCPSFESAEWDFLRQTMIDAHQGALPLAPEEATQRLKDTWAHENGTKVAAWNAQVEQDRAEQEELDRLAQGEADAQLAQRQKEAEDQFCEAEKKKPKLNDFDPDRTISDWIEARPAPYAVNRLNNLEYVELDYFTMKGCNKASADASSVISQDTLAFTHLDGTITVRPLAAVRSSRNIRNDKDLSWEEMLQGKNVMLHYMAKSTTWPQAHAQSLAAFFVALELHPRTVQPNGKRALLLYQSQARREWFAALK</sequence>
<evidence type="ECO:0000313" key="2">
    <source>
        <dbReference type="Proteomes" id="UP001201163"/>
    </source>
</evidence>
<reference evidence="1" key="1">
    <citation type="submission" date="2022-01" db="EMBL/GenBank/DDBJ databases">
        <title>Comparative genomics reveals a dynamic genome evolution in the ectomycorrhizal milk-cap (Lactarius) mushrooms.</title>
        <authorList>
            <consortium name="DOE Joint Genome Institute"/>
            <person name="Lebreton A."/>
            <person name="Tang N."/>
            <person name="Kuo A."/>
            <person name="LaButti K."/>
            <person name="Drula E."/>
            <person name="Barry K."/>
            <person name="Clum A."/>
            <person name="Lipzen A."/>
            <person name="Mousain D."/>
            <person name="Ng V."/>
            <person name="Wang R."/>
            <person name="Wang X."/>
            <person name="Dai Y."/>
            <person name="Henrissat B."/>
            <person name="Grigoriev I.V."/>
            <person name="Guerin-Laguette A."/>
            <person name="Yu F."/>
            <person name="Martin F.M."/>
        </authorList>
    </citation>
    <scope>NUCLEOTIDE SEQUENCE</scope>
    <source>
        <strain evidence="1">QP</strain>
    </source>
</reference>
<dbReference type="EMBL" id="JAKELL010000204">
    <property type="protein sequence ID" value="KAH8978787.1"/>
    <property type="molecule type" value="Genomic_DNA"/>
</dbReference>